<evidence type="ECO:0000256" key="5">
    <source>
        <dbReference type="SAM" id="MobiDB-lite"/>
    </source>
</evidence>
<dbReference type="Gene3D" id="3.30.40.10">
    <property type="entry name" value="Zinc/RING finger domain, C3HC4 (zinc finger)"/>
    <property type="match status" value="1"/>
</dbReference>
<feature type="region of interest" description="Disordered" evidence="5">
    <location>
        <begin position="355"/>
        <end position="387"/>
    </location>
</feature>
<dbReference type="Proteomes" id="UP000799771">
    <property type="component" value="Unassembled WGS sequence"/>
</dbReference>
<evidence type="ECO:0000256" key="4">
    <source>
        <dbReference type="PROSITE-ProRule" id="PRU00175"/>
    </source>
</evidence>
<feature type="domain" description="RING-type" evidence="6">
    <location>
        <begin position="133"/>
        <end position="178"/>
    </location>
</feature>
<dbReference type="GeneID" id="54402372"/>
<dbReference type="PROSITE" id="PS50089">
    <property type="entry name" value="ZF_RING_2"/>
    <property type="match status" value="1"/>
</dbReference>
<dbReference type="SUPFAM" id="SSF57850">
    <property type="entry name" value="RING/U-box"/>
    <property type="match status" value="1"/>
</dbReference>
<reference evidence="7" key="1">
    <citation type="journal article" date="2020" name="Stud. Mycol.">
        <title>101 Dothideomycetes genomes: a test case for predicting lifestyles and emergence of pathogens.</title>
        <authorList>
            <person name="Haridas S."/>
            <person name="Albert R."/>
            <person name="Binder M."/>
            <person name="Bloem J."/>
            <person name="Labutti K."/>
            <person name="Salamov A."/>
            <person name="Andreopoulos B."/>
            <person name="Baker S."/>
            <person name="Barry K."/>
            <person name="Bills G."/>
            <person name="Bluhm B."/>
            <person name="Cannon C."/>
            <person name="Castanera R."/>
            <person name="Culley D."/>
            <person name="Daum C."/>
            <person name="Ezra D."/>
            <person name="Gonzalez J."/>
            <person name="Henrissat B."/>
            <person name="Kuo A."/>
            <person name="Liang C."/>
            <person name="Lipzen A."/>
            <person name="Lutzoni F."/>
            <person name="Magnuson J."/>
            <person name="Mondo S."/>
            <person name="Nolan M."/>
            <person name="Ohm R."/>
            <person name="Pangilinan J."/>
            <person name="Park H.-J."/>
            <person name="Ramirez L."/>
            <person name="Alfaro M."/>
            <person name="Sun H."/>
            <person name="Tritt A."/>
            <person name="Yoshinaga Y."/>
            <person name="Zwiers L.-H."/>
            <person name="Turgeon B."/>
            <person name="Goodwin S."/>
            <person name="Spatafora J."/>
            <person name="Crous P."/>
            <person name="Grigoriev I."/>
        </authorList>
    </citation>
    <scope>NUCLEOTIDE SEQUENCE</scope>
    <source>
        <strain evidence="7">CBS 119687</strain>
    </source>
</reference>
<dbReference type="AlphaFoldDB" id="A0A6A6A352"/>
<dbReference type="SMART" id="SM00184">
    <property type="entry name" value="RING"/>
    <property type="match status" value="1"/>
</dbReference>
<keyword evidence="2 4" id="KW-0863">Zinc-finger</keyword>
<evidence type="ECO:0000256" key="3">
    <source>
        <dbReference type="ARBA" id="ARBA00022833"/>
    </source>
</evidence>
<protein>
    <recommendedName>
        <fullName evidence="6">RING-type domain-containing protein</fullName>
    </recommendedName>
</protein>
<keyword evidence="8" id="KW-1185">Reference proteome</keyword>
<evidence type="ECO:0000259" key="6">
    <source>
        <dbReference type="PROSITE" id="PS50089"/>
    </source>
</evidence>
<feature type="compositionally biased region" description="Basic and acidic residues" evidence="5">
    <location>
        <begin position="355"/>
        <end position="365"/>
    </location>
</feature>
<sequence length="387" mass="43746">MATHEVYDTALLFYLSPREHYIRFLQSTRSTFRPTYTHKLLWNPLAKIMSYSNSRYDYGDPPRQPHGMAMFPPSSRRHTPADTSSSPRSASVRRPARNADLAHRFCRAGIEMWTQHIPPQVAQRIKSTPNFTCPICLDDTPNPIINLPCGHTLCKRCTTAHYEEGGLNGGDCVCPVCRGSMQRMTDYKNFLFVFDPNNPKLSDADFQRMVDEIERVRERGPRRDARAPAHVPVPSHRGQEGTNIHGYRQPSAAAPRLPGGGSRLPPTSSSRSQYYNSGFTSAGTAPEMQMGRQTPYHYHVDESRRPSNRRETGMYAFDLAEDLLFRTFLRGSNDQFESRGGGIFCLLEGFPFPEFPRDPHGRQGSRDSYGQQGPRGGNTYGPGYGRY</sequence>
<dbReference type="InterPro" id="IPR013083">
    <property type="entry name" value="Znf_RING/FYVE/PHD"/>
</dbReference>
<dbReference type="Pfam" id="PF00097">
    <property type="entry name" value="zf-C3HC4"/>
    <property type="match status" value="1"/>
</dbReference>
<feature type="region of interest" description="Disordered" evidence="5">
    <location>
        <begin position="220"/>
        <end position="274"/>
    </location>
</feature>
<dbReference type="RefSeq" id="XP_033519985.1">
    <property type="nucleotide sequence ID" value="XM_033661940.1"/>
</dbReference>
<keyword evidence="1" id="KW-0479">Metal-binding</keyword>
<feature type="compositionally biased region" description="Gly residues" evidence="5">
    <location>
        <begin position="373"/>
        <end position="387"/>
    </location>
</feature>
<dbReference type="OrthoDB" id="6105938at2759"/>
<evidence type="ECO:0000256" key="2">
    <source>
        <dbReference type="ARBA" id="ARBA00022771"/>
    </source>
</evidence>
<dbReference type="GO" id="GO:0008270">
    <property type="term" value="F:zinc ion binding"/>
    <property type="evidence" value="ECO:0007669"/>
    <property type="project" value="UniProtKB-KW"/>
</dbReference>
<dbReference type="InterPro" id="IPR018957">
    <property type="entry name" value="Znf_C3HC4_RING-type"/>
</dbReference>
<feature type="region of interest" description="Disordered" evidence="5">
    <location>
        <begin position="62"/>
        <end position="95"/>
    </location>
</feature>
<dbReference type="InterPro" id="IPR001841">
    <property type="entry name" value="Znf_RING"/>
</dbReference>
<feature type="compositionally biased region" description="Low complexity" evidence="5">
    <location>
        <begin position="263"/>
        <end position="272"/>
    </location>
</feature>
<name>A0A6A6A352_9PLEO</name>
<evidence type="ECO:0000313" key="8">
    <source>
        <dbReference type="Proteomes" id="UP000799771"/>
    </source>
</evidence>
<gene>
    <name evidence="7" type="ORF">P153DRAFT_115891</name>
</gene>
<organism evidence="7 8">
    <name type="scientific">Dothidotthia symphoricarpi CBS 119687</name>
    <dbReference type="NCBI Taxonomy" id="1392245"/>
    <lineage>
        <taxon>Eukaryota</taxon>
        <taxon>Fungi</taxon>
        <taxon>Dikarya</taxon>
        <taxon>Ascomycota</taxon>
        <taxon>Pezizomycotina</taxon>
        <taxon>Dothideomycetes</taxon>
        <taxon>Pleosporomycetidae</taxon>
        <taxon>Pleosporales</taxon>
        <taxon>Dothidotthiaceae</taxon>
        <taxon>Dothidotthia</taxon>
    </lineage>
</organism>
<keyword evidence="3" id="KW-0862">Zinc</keyword>
<evidence type="ECO:0000313" key="7">
    <source>
        <dbReference type="EMBL" id="KAF2125593.1"/>
    </source>
</evidence>
<feature type="compositionally biased region" description="Low complexity" evidence="5">
    <location>
        <begin position="84"/>
        <end position="93"/>
    </location>
</feature>
<accession>A0A6A6A352</accession>
<dbReference type="EMBL" id="ML977516">
    <property type="protein sequence ID" value="KAF2125593.1"/>
    <property type="molecule type" value="Genomic_DNA"/>
</dbReference>
<evidence type="ECO:0000256" key="1">
    <source>
        <dbReference type="ARBA" id="ARBA00022723"/>
    </source>
</evidence>
<proteinExistence type="predicted"/>